<dbReference type="RefSeq" id="XP_005758036.1">
    <property type="nucleotide sequence ID" value="XM_005757979.1"/>
</dbReference>
<dbReference type="Pfam" id="PF00650">
    <property type="entry name" value="CRAL_TRIO"/>
    <property type="match status" value="1"/>
</dbReference>
<proteinExistence type="predicted"/>
<dbReference type="SMART" id="SM00516">
    <property type="entry name" value="SEC14"/>
    <property type="match status" value="1"/>
</dbReference>
<dbReference type="PaxDb" id="2903-EOD05607"/>
<name>A0A0D3I2X2_EMIH1</name>
<dbReference type="KEGG" id="ehx:EMIHUDRAFT_438954"/>
<dbReference type="InterPro" id="IPR036865">
    <property type="entry name" value="CRAL-TRIO_dom_sf"/>
</dbReference>
<dbReference type="InterPro" id="IPR052578">
    <property type="entry name" value="PI_Transfer_CRAL-TRIO"/>
</dbReference>
<dbReference type="PANTHER" id="PTHR45824">
    <property type="entry name" value="GH16843P"/>
    <property type="match status" value="1"/>
</dbReference>
<organism evidence="2 3">
    <name type="scientific">Emiliania huxleyi (strain CCMP1516)</name>
    <dbReference type="NCBI Taxonomy" id="280463"/>
    <lineage>
        <taxon>Eukaryota</taxon>
        <taxon>Haptista</taxon>
        <taxon>Haptophyta</taxon>
        <taxon>Prymnesiophyceae</taxon>
        <taxon>Isochrysidales</taxon>
        <taxon>Noelaerhabdaceae</taxon>
        <taxon>Emiliania</taxon>
    </lineage>
</organism>
<dbReference type="GO" id="GO:0008526">
    <property type="term" value="F:phosphatidylinositol transfer activity"/>
    <property type="evidence" value="ECO:0007669"/>
    <property type="project" value="TreeGrafter"/>
</dbReference>
<dbReference type="eggNOG" id="KOG1470">
    <property type="taxonomic scope" value="Eukaryota"/>
</dbReference>
<reference evidence="3" key="1">
    <citation type="journal article" date="2013" name="Nature">
        <title>Pan genome of the phytoplankton Emiliania underpins its global distribution.</title>
        <authorList>
            <person name="Read B.A."/>
            <person name="Kegel J."/>
            <person name="Klute M.J."/>
            <person name="Kuo A."/>
            <person name="Lefebvre S.C."/>
            <person name="Maumus F."/>
            <person name="Mayer C."/>
            <person name="Miller J."/>
            <person name="Monier A."/>
            <person name="Salamov A."/>
            <person name="Young J."/>
            <person name="Aguilar M."/>
            <person name="Claverie J.M."/>
            <person name="Frickenhaus S."/>
            <person name="Gonzalez K."/>
            <person name="Herman E.K."/>
            <person name="Lin Y.C."/>
            <person name="Napier J."/>
            <person name="Ogata H."/>
            <person name="Sarno A.F."/>
            <person name="Shmutz J."/>
            <person name="Schroeder D."/>
            <person name="de Vargas C."/>
            <person name="Verret F."/>
            <person name="von Dassow P."/>
            <person name="Valentin K."/>
            <person name="Van de Peer Y."/>
            <person name="Wheeler G."/>
            <person name="Dacks J.B."/>
            <person name="Delwiche C.F."/>
            <person name="Dyhrman S.T."/>
            <person name="Glockner G."/>
            <person name="John U."/>
            <person name="Richards T."/>
            <person name="Worden A.Z."/>
            <person name="Zhang X."/>
            <person name="Grigoriev I.V."/>
            <person name="Allen A.E."/>
            <person name="Bidle K."/>
            <person name="Borodovsky M."/>
            <person name="Bowler C."/>
            <person name="Brownlee C."/>
            <person name="Cock J.M."/>
            <person name="Elias M."/>
            <person name="Gladyshev V.N."/>
            <person name="Groth M."/>
            <person name="Guda C."/>
            <person name="Hadaegh A."/>
            <person name="Iglesias-Rodriguez M.D."/>
            <person name="Jenkins J."/>
            <person name="Jones B.M."/>
            <person name="Lawson T."/>
            <person name="Leese F."/>
            <person name="Lindquist E."/>
            <person name="Lobanov A."/>
            <person name="Lomsadze A."/>
            <person name="Malik S.B."/>
            <person name="Marsh M.E."/>
            <person name="Mackinder L."/>
            <person name="Mock T."/>
            <person name="Mueller-Roeber B."/>
            <person name="Pagarete A."/>
            <person name="Parker M."/>
            <person name="Probert I."/>
            <person name="Quesneville H."/>
            <person name="Raines C."/>
            <person name="Rensing S.A."/>
            <person name="Riano-Pachon D.M."/>
            <person name="Richier S."/>
            <person name="Rokitta S."/>
            <person name="Shiraiwa Y."/>
            <person name="Soanes D.M."/>
            <person name="van der Giezen M."/>
            <person name="Wahlund T.M."/>
            <person name="Williams B."/>
            <person name="Wilson W."/>
            <person name="Wolfe G."/>
            <person name="Wurch L.L."/>
        </authorList>
    </citation>
    <scope>NUCLEOTIDE SEQUENCE</scope>
</reference>
<dbReference type="HOGENOM" id="CLU_1075336_0_0_1"/>
<dbReference type="EnsemblProtists" id="EOD05607">
    <property type="protein sequence ID" value="EOD05607"/>
    <property type="gene ID" value="EMIHUDRAFT_438954"/>
</dbReference>
<feature type="domain" description="CRAL-TRIO" evidence="1">
    <location>
        <begin position="88"/>
        <end position="248"/>
    </location>
</feature>
<dbReference type="SUPFAM" id="SSF46938">
    <property type="entry name" value="CRAL/TRIO N-terminal domain"/>
    <property type="match status" value="1"/>
</dbReference>
<evidence type="ECO:0000313" key="2">
    <source>
        <dbReference type="EnsemblProtists" id="EOD05607"/>
    </source>
</evidence>
<evidence type="ECO:0000259" key="1">
    <source>
        <dbReference type="PROSITE" id="PS50191"/>
    </source>
</evidence>
<sequence length="259" mass="28482">MPLTAEQEKALKPLLLKGTLATDASLEPFLAAVEPDLLAALGTDHPLAGDSLQLRRFLVARKFKVPATVEMISAHVKWRAENLPIKPEGAVLAELQKGKFYSYGTDAAGRPLVLIHSGKFDPATRDLEASVRSVFYEIERVIAQLPPGQAQFAVFYDRTGFSIKKNWDYTLLKAVFTQLSNNYPERLGAGYVYPSGKLLPMLWGLVKHFLDARTRSKVKFINTQEELLKSLPAEYVPTAYGGSSTHAFDPATCGLASGE</sequence>
<dbReference type="GeneID" id="17251816"/>
<dbReference type="PROSITE" id="PS50191">
    <property type="entry name" value="CRAL_TRIO"/>
    <property type="match status" value="1"/>
</dbReference>
<dbReference type="SUPFAM" id="SSF52087">
    <property type="entry name" value="CRAL/TRIO domain"/>
    <property type="match status" value="1"/>
</dbReference>
<dbReference type="InterPro" id="IPR011074">
    <property type="entry name" value="CRAL/TRIO_N_dom"/>
</dbReference>
<accession>A0A0D3I2X2</accession>
<keyword evidence="3" id="KW-1185">Reference proteome</keyword>
<dbReference type="InterPro" id="IPR001251">
    <property type="entry name" value="CRAL-TRIO_dom"/>
</dbReference>
<evidence type="ECO:0000313" key="3">
    <source>
        <dbReference type="Proteomes" id="UP000013827"/>
    </source>
</evidence>
<protein>
    <recommendedName>
        <fullName evidence="1">CRAL-TRIO domain-containing protein</fullName>
    </recommendedName>
</protein>
<dbReference type="SMART" id="SM01100">
    <property type="entry name" value="CRAL_TRIO_N"/>
    <property type="match status" value="1"/>
</dbReference>
<dbReference type="AlphaFoldDB" id="A0A0D3I2X2"/>
<dbReference type="PANTHER" id="PTHR45824:SF29">
    <property type="entry name" value="GH16843P"/>
    <property type="match status" value="1"/>
</dbReference>
<dbReference type="Proteomes" id="UP000013827">
    <property type="component" value="Unassembled WGS sequence"/>
</dbReference>
<dbReference type="Gene3D" id="3.40.525.10">
    <property type="entry name" value="CRAL-TRIO lipid binding domain"/>
    <property type="match status" value="1"/>
</dbReference>
<dbReference type="InterPro" id="IPR036273">
    <property type="entry name" value="CRAL/TRIO_N_dom_sf"/>
</dbReference>
<dbReference type="CDD" id="cd00170">
    <property type="entry name" value="SEC14"/>
    <property type="match status" value="1"/>
</dbReference>
<reference evidence="2" key="2">
    <citation type="submission" date="2024-10" db="UniProtKB">
        <authorList>
            <consortium name="EnsemblProtists"/>
        </authorList>
    </citation>
    <scope>IDENTIFICATION</scope>
</reference>